<dbReference type="InterPro" id="IPR007607">
    <property type="entry name" value="BacA/B"/>
</dbReference>
<organism evidence="2 3">
    <name type="scientific">Labilithrix luteola</name>
    <dbReference type="NCBI Taxonomy" id="1391654"/>
    <lineage>
        <taxon>Bacteria</taxon>
        <taxon>Pseudomonadati</taxon>
        <taxon>Myxococcota</taxon>
        <taxon>Polyangia</taxon>
        <taxon>Polyangiales</taxon>
        <taxon>Labilitrichaceae</taxon>
        <taxon>Labilithrix</taxon>
    </lineage>
</organism>
<proteinExistence type="inferred from homology"/>
<reference evidence="2 3" key="1">
    <citation type="submission" date="2015-08" db="EMBL/GenBank/DDBJ databases">
        <authorList>
            <person name="Babu N.S."/>
            <person name="Beckwith C.J."/>
            <person name="Beseler K.G."/>
            <person name="Brison A."/>
            <person name="Carone J.V."/>
            <person name="Caskin T.P."/>
            <person name="Diamond M."/>
            <person name="Durham M.E."/>
            <person name="Foxe J.M."/>
            <person name="Go M."/>
            <person name="Henderson B.A."/>
            <person name="Jones I.B."/>
            <person name="McGettigan J.A."/>
            <person name="Micheletti S.J."/>
            <person name="Nasrallah M.E."/>
            <person name="Ortiz D."/>
            <person name="Piller C.R."/>
            <person name="Privatt S.R."/>
            <person name="Schneider S.L."/>
            <person name="Sharp S."/>
            <person name="Smith T.C."/>
            <person name="Stanton J.D."/>
            <person name="Ullery H.E."/>
            <person name="Wilson R.J."/>
            <person name="Serrano M.G."/>
            <person name="Buck G."/>
            <person name="Lee V."/>
            <person name="Wang Y."/>
            <person name="Carvalho R."/>
            <person name="Voegtly L."/>
            <person name="Shi R."/>
            <person name="Duckworth R."/>
            <person name="Johnson A."/>
            <person name="Loviza R."/>
            <person name="Walstead R."/>
            <person name="Shah Z."/>
            <person name="Kiflezghi M."/>
            <person name="Wade K."/>
            <person name="Ball S.L."/>
            <person name="Bradley K.W."/>
            <person name="Asai D.J."/>
            <person name="Bowman C.A."/>
            <person name="Russell D.A."/>
            <person name="Pope W.H."/>
            <person name="Jacobs-Sera D."/>
            <person name="Hendrix R.W."/>
            <person name="Hatfull G.F."/>
        </authorList>
    </citation>
    <scope>NUCLEOTIDE SEQUENCE [LARGE SCALE GENOMIC DNA]</scope>
    <source>
        <strain evidence="2 3">DSM 27648</strain>
    </source>
</reference>
<dbReference type="KEGG" id="llu:AKJ09_03983"/>
<dbReference type="AlphaFoldDB" id="A0A0K1PW06"/>
<dbReference type="PANTHER" id="PTHR35024">
    <property type="entry name" value="HYPOTHETICAL CYTOSOLIC PROTEIN"/>
    <property type="match status" value="1"/>
</dbReference>
<dbReference type="OrthoDB" id="119922at2"/>
<comment type="similarity">
    <text evidence="1">Belongs to the bactofilin family.</text>
</comment>
<protein>
    <recommendedName>
        <fullName evidence="4">Integral membrane protein CcmA involved in cell shape determination</fullName>
    </recommendedName>
</protein>
<keyword evidence="3" id="KW-1185">Reference proteome</keyword>
<dbReference type="RefSeq" id="WP_146648473.1">
    <property type="nucleotide sequence ID" value="NZ_CP012333.1"/>
</dbReference>
<dbReference type="Pfam" id="PF04519">
    <property type="entry name" value="Bactofilin"/>
    <property type="match status" value="1"/>
</dbReference>
<dbReference type="EMBL" id="CP012333">
    <property type="protein sequence ID" value="AKU97319.1"/>
    <property type="molecule type" value="Genomic_DNA"/>
</dbReference>
<evidence type="ECO:0000313" key="3">
    <source>
        <dbReference type="Proteomes" id="UP000064967"/>
    </source>
</evidence>
<name>A0A0K1PW06_9BACT</name>
<dbReference type="STRING" id="1391654.AKJ09_03983"/>
<evidence type="ECO:0008006" key="4">
    <source>
        <dbReference type="Google" id="ProtNLM"/>
    </source>
</evidence>
<evidence type="ECO:0000256" key="1">
    <source>
        <dbReference type="ARBA" id="ARBA00044755"/>
    </source>
</evidence>
<dbReference type="PANTHER" id="PTHR35024:SF4">
    <property type="entry name" value="POLYMER-FORMING CYTOSKELETAL PROTEIN"/>
    <property type="match status" value="1"/>
</dbReference>
<gene>
    <name evidence="2" type="ORF">AKJ09_03983</name>
</gene>
<sequence length="104" mass="10409">MASTVIGAGITIEGEVTSDEDVLVQGTLRGKLTAKDAVTIEPGGIVEADIASGPVAVAGIVTGNISSSDRVDLQNGAKVVGNVKATRITIADGAQFKGNVDMDV</sequence>
<dbReference type="Proteomes" id="UP000064967">
    <property type="component" value="Chromosome"/>
</dbReference>
<evidence type="ECO:0000313" key="2">
    <source>
        <dbReference type="EMBL" id="AKU97319.1"/>
    </source>
</evidence>
<accession>A0A0K1PW06</accession>